<name>A0A1R4H146_9GAMM</name>
<dbReference type="AlphaFoldDB" id="A0A1R4H146"/>
<dbReference type="InterPro" id="IPR009279">
    <property type="entry name" value="Portal_Mu"/>
</dbReference>
<proteinExistence type="predicted"/>
<protein>
    <submittedName>
        <fullName evidence="1">Putative Mu-like prophage FluMu protein gp29</fullName>
    </submittedName>
</protein>
<reference evidence="2" key="1">
    <citation type="submission" date="2017-02" db="EMBL/GenBank/DDBJ databases">
        <authorList>
            <person name="Daims H."/>
        </authorList>
    </citation>
    <scope>NUCLEOTIDE SEQUENCE [LARGE SCALE GENOMIC DNA]</scope>
</reference>
<gene>
    <name evidence="1" type="ORF">CRENPOLYSF1_1290004</name>
</gene>
<accession>A0A1R4H146</accession>
<evidence type="ECO:0000313" key="2">
    <source>
        <dbReference type="Proteomes" id="UP000195667"/>
    </source>
</evidence>
<dbReference type="Pfam" id="PF06074">
    <property type="entry name" value="Portal_Mu"/>
    <property type="match status" value="1"/>
</dbReference>
<evidence type="ECO:0000313" key="1">
    <source>
        <dbReference type="EMBL" id="SJM89973.1"/>
    </source>
</evidence>
<dbReference type="RefSeq" id="WP_176371005.1">
    <property type="nucleotide sequence ID" value="NZ_FUKI01000034.1"/>
</dbReference>
<keyword evidence="2" id="KW-1185">Reference proteome</keyword>
<organism evidence="1 2">
    <name type="scientific">Crenothrix polyspora</name>
    <dbReference type="NCBI Taxonomy" id="360316"/>
    <lineage>
        <taxon>Bacteria</taxon>
        <taxon>Pseudomonadati</taxon>
        <taxon>Pseudomonadota</taxon>
        <taxon>Gammaproteobacteria</taxon>
        <taxon>Methylococcales</taxon>
        <taxon>Crenotrichaceae</taxon>
        <taxon>Crenothrix</taxon>
    </lineage>
</organism>
<dbReference type="Proteomes" id="UP000195667">
    <property type="component" value="Unassembled WGS sequence"/>
</dbReference>
<sequence>MALNNTINPLLHLESATHIPATSVDAILSILTNAERGYIRQQADLFADMEERDAHIYAEITKRKMAVSELDWSLMPPDDAKATEKKAIAQLETRLRDTLDVNTLVFDMANAIGYGFAGLEIEWHKTTDLWLPKSITHRPQRWFTVDIETRRQLRLRNNTSHEGEELMPYGWIMHEHSSKTGSPATQGLYRALVLPYLFKNFATKNWLRFCELYGVPIRVLIHHETDPLVKKELYRALENMGQNGVAMLQGGLPEDLKTVPMTNGDGLAFKELIDWAERSISKAILGGTLTSDSGRNGNYATAAVHDDVRLKIRNNDAKQLSATLTKQLLGAIVALNGLSIRPAFAFDTSEQEDLKLYAEAIPRLVAAGVQIPESYAHTKLKIPYAVDGEPILKMASAVPADKPVSGTGLVAGAMHLAVANPTFTPEQQVIEELIKTAVDKGGNPVQYELISSVIKAASSPDDLANRLATVLATTQPDEFRTVLERALFAADVMGYVNG</sequence>
<dbReference type="EMBL" id="FUKI01000034">
    <property type="protein sequence ID" value="SJM89973.1"/>
    <property type="molecule type" value="Genomic_DNA"/>
</dbReference>